<keyword evidence="1" id="KW-1133">Transmembrane helix</keyword>
<accession>A0A379B1U5</accession>
<keyword evidence="2" id="KW-0560">Oxidoreductase</keyword>
<proteinExistence type="predicted"/>
<evidence type="ECO:0000256" key="1">
    <source>
        <dbReference type="SAM" id="Phobius"/>
    </source>
</evidence>
<dbReference type="AlphaFoldDB" id="A0A379B1U5"/>
<feature type="transmembrane region" description="Helical" evidence="1">
    <location>
        <begin position="82"/>
        <end position="106"/>
    </location>
</feature>
<dbReference type="InterPro" id="IPR036927">
    <property type="entry name" value="Cyt_c_oxase-like_su1_sf"/>
</dbReference>
<dbReference type="SUPFAM" id="SSF81442">
    <property type="entry name" value="Cytochrome c oxidase subunit I-like"/>
    <property type="match status" value="1"/>
</dbReference>
<protein>
    <submittedName>
        <fullName evidence="2">Nitric oxide reductase</fullName>
        <ecNumber evidence="2">1.7.2.5</ecNumber>
    </submittedName>
</protein>
<dbReference type="Gene3D" id="1.20.210.10">
    <property type="entry name" value="Cytochrome c oxidase-like, subunit I domain"/>
    <property type="match status" value="1"/>
</dbReference>
<dbReference type="EC" id="1.7.2.5" evidence="2"/>
<gene>
    <name evidence="2" type="primary">nor_3</name>
    <name evidence="2" type="ORF">NCTC11421_03852</name>
</gene>
<keyword evidence="1" id="KW-0812">Transmembrane</keyword>
<dbReference type="GO" id="GO:0016966">
    <property type="term" value="F:nitric oxide reductase activity"/>
    <property type="evidence" value="ECO:0007669"/>
    <property type="project" value="UniProtKB-EC"/>
</dbReference>
<evidence type="ECO:0000313" key="2">
    <source>
        <dbReference type="EMBL" id="SUB32412.1"/>
    </source>
</evidence>
<feature type="transmembrane region" description="Helical" evidence="1">
    <location>
        <begin position="48"/>
        <end position="70"/>
    </location>
</feature>
<name>A0A379B1U5_NEIGO</name>
<reference evidence="2" key="1">
    <citation type="submission" date="2018-06" db="EMBL/GenBank/DDBJ databases">
        <authorList>
            <consortium name="Pathogen Informatics"/>
            <person name="Doyle S."/>
        </authorList>
    </citation>
    <scope>NUCLEOTIDE SEQUENCE [LARGE SCALE GENOMIC DNA]</scope>
    <source>
        <strain evidence="2">NCTC11421</strain>
    </source>
</reference>
<keyword evidence="1" id="KW-0472">Membrane</keyword>
<dbReference type="EMBL" id="UGRI01000002">
    <property type="protein sequence ID" value="SUB32412.1"/>
    <property type="molecule type" value="Genomic_DNA"/>
</dbReference>
<organism evidence="2">
    <name type="scientific">Neisseria gonorrhoeae</name>
    <dbReference type="NCBI Taxonomy" id="485"/>
    <lineage>
        <taxon>Bacteria</taxon>
        <taxon>Pseudomonadati</taxon>
        <taxon>Pseudomonadota</taxon>
        <taxon>Betaproteobacteria</taxon>
        <taxon>Neisseriales</taxon>
        <taxon>Neisseriaceae</taxon>
        <taxon>Neisseria</taxon>
    </lineage>
</organism>
<sequence>MVQVLLGGLTAHYTVEGQGFYGIDEALGFEMSDWFPYALTRTWHIQSAIFWIATGFLTAGLFLAPIVNGGKDPKFQRAGVNFLYIALFIVVGGSYAGNFFALTHILPPNLTSGSDTKVTNTSIWDVSGNSF</sequence>